<reference evidence="4 5" key="1">
    <citation type="submission" date="2023-10" db="EMBL/GenBank/DDBJ databases">
        <authorList>
            <person name="Maclean D."/>
            <person name="Macfadyen A."/>
        </authorList>
    </citation>
    <scope>NUCLEOTIDE SEQUENCE [LARGE SCALE GENOMIC DNA]</scope>
</reference>
<dbReference type="FunFam" id="3.30.200.20:FF:001075">
    <property type="entry name" value="Snf1-like protein kinase"/>
    <property type="match status" value="1"/>
</dbReference>
<dbReference type="Gene3D" id="3.30.200.20">
    <property type="entry name" value="Phosphorylase Kinase, domain 1"/>
    <property type="match status" value="1"/>
</dbReference>
<dbReference type="PANTHER" id="PTHR24346:SF92">
    <property type="entry name" value="SNF1-RELATED PROTEIN KINASE 2.6"/>
    <property type="match status" value="1"/>
</dbReference>
<name>A0AAV1HSC2_9CHLO</name>
<keyword evidence="5" id="KW-1185">Reference proteome</keyword>
<dbReference type="GO" id="GO:0004674">
    <property type="term" value="F:protein serine/threonine kinase activity"/>
    <property type="evidence" value="ECO:0007669"/>
    <property type="project" value="TreeGrafter"/>
</dbReference>
<dbReference type="Pfam" id="PF00069">
    <property type="entry name" value="Pkinase"/>
    <property type="match status" value="1"/>
</dbReference>
<dbReference type="InterPro" id="IPR011009">
    <property type="entry name" value="Kinase-like_dom_sf"/>
</dbReference>
<dbReference type="Proteomes" id="UP001314263">
    <property type="component" value="Unassembled WGS sequence"/>
</dbReference>
<dbReference type="CDD" id="cd14003">
    <property type="entry name" value="STKc_AMPK-like"/>
    <property type="match status" value="1"/>
</dbReference>
<dbReference type="GO" id="GO:0005524">
    <property type="term" value="F:ATP binding"/>
    <property type="evidence" value="ECO:0007669"/>
    <property type="project" value="UniProtKB-KW"/>
</dbReference>
<accession>A0AAV1HSC2</accession>
<comment type="caution">
    <text evidence="4">The sequence shown here is derived from an EMBL/GenBank/DDBJ whole genome shotgun (WGS) entry which is preliminary data.</text>
</comment>
<sequence>MAVAGALPFMQRMNPEQEQPSVLEPLEDHPKYQKIRDLDKGTFGFVQLAVDLTTGEQVAIKFIERSQEVSKYVEREILNHKRLIHPHIVQLKEVFLTNNHLAIAMEYAAGGNLYQLVARSGGLPEPDARWYFQQLIFAIDYCHKMGVANRDVKLENTLLVSSARPLIKLCDFGYSKDEKFQSAPGSKVGTPAYLAPEVISTTRGRTYNGKAADVWSCGVMLYVMLSAQYPFGRPEDTHLKTARQMHVMLQRILSVDYQLPYNKQVSPECKHLLECILVADPEKRITMADIQRHPWFTRDLPEGVAHMNDQLLAQQQHMMAQYGQ</sequence>
<organism evidence="4 5">
    <name type="scientific">Coccomyxa viridis</name>
    <dbReference type="NCBI Taxonomy" id="1274662"/>
    <lineage>
        <taxon>Eukaryota</taxon>
        <taxon>Viridiplantae</taxon>
        <taxon>Chlorophyta</taxon>
        <taxon>core chlorophytes</taxon>
        <taxon>Trebouxiophyceae</taxon>
        <taxon>Trebouxiophyceae incertae sedis</taxon>
        <taxon>Coccomyxaceae</taxon>
        <taxon>Coccomyxa</taxon>
    </lineage>
</organism>
<dbReference type="GO" id="GO:0005737">
    <property type="term" value="C:cytoplasm"/>
    <property type="evidence" value="ECO:0007669"/>
    <property type="project" value="TreeGrafter"/>
</dbReference>
<dbReference type="InterPro" id="IPR000719">
    <property type="entry name" value="Prot_kinase_dom"/>
</dbReference>
<dbReference type="AlphaFoldDB" id="A0AAV1HSC2"/>
<keyword evidence="1" id="KW-0547">Nucleotide-binding</keyword>
<dbReference type="SUPFAM" id="SSF56112">
    <property type="entry name" value="Protein kinase-like (PK-like)"/>
    <property type="match status" value="1"/>
</dbReference>
<dbReference type="FunFam" id="1.10.510.10:FF:000571">
    <property type="entry name" value="Maternal embryonic leucine zipper kinase"/>
    <property type="match status" value="1"/>
</dbReference>
<evidence type="ECO:0000256" key="2">
    <source>
        <dbReference type="ARBA" id="ARBA00022840"/>
    </source>
</evidence>
<evidence type="ECO:0000313" key="4">
    <source>
        <dbReference type="EMBL" id="CAK0737214.1"/>
    </source>
</evidence>
<evidence type="ECO:0000256" key="1">
    <source>
        <dbReference type="ARBA" id="ARBA00022741"/>
    </source>
</evidence>
<protein>
    <recommendedName>
        <fullName evidence="3">Protein kinase domain-containing protein</fullName>
    </recommendedName>
</protein>
<dbReference type="PANTHER" id="PTHR24346">
    <property type="entry name" value="MAP/MICROTUBULE AFFINITY-REGULATING KINASE"/>
    <property type="match status" value="1"/>
</dbReference>
<feature type="domain" description="Protein kinase" evidence="3">
    <location>
        <begin position="32"/>
        <end position="296"/>
    </location>
</feature>
<keyword evidence="2" id="KW-0067">ATP-binding</keyword>
<evidence type="ECO:0000313" key="5">
    <source>
        <dbReference type="Proteomes" id="UP001314263"/>
    </source>
</evidence>
<evidence type="ECO:0000259" key="3">
    <source>
        <dbReference type="PROSITE" id="PS50011"/>
    </source>
</evidence>
<proteinExistence type="predicted"/>
<gene>
    <name evidence="4" type="ORF">CVIRNUC_000874</name>
</gene>
<dbReference type="EMBL" id="CAUYUE010000001">
    <property type="protein sequence ID" value="CAK0737214.1"/>
    <property type="molecule type" value="Genomic_DNA"/>
</dbReference>
<dbReference type="GO" id="GO:0035556">
    <property type="term" value="P:intracellular signal transduction"/>
    <property type="evidence" value="ECO:0007669"/>
    <property type="project" value="TreeGrafter"/>
</dbReference>
<dbReference type="SMART" id="SM00220">
    <property type="entry name" value="S_TKc"/>
    <property type="match status" value="1"/>
</dbReference>
<dbReference type="Gene3D" id="1.10.510.10">
    <property type="entry name" value="Transferase(Phosphotransferase) domain 1"/>
    <property type="match status" value="1"/>
</dbReference>
<dbReference type="PROSITE" id="PS50011">
    <property type="entry name" value="PROTEIN_KINASE_DOM"/>
    <property type="match status" value="1"/>
</dbReference>